<dbReference type="Proteomes" id="UP001279734">
    <property type="component" value="Unassembled WGS sequence"/>
</dbReference>
<gene>
    <name evidence="2" type="ORF">Nepgr_028844</name>
</gene>
<accession>A0AAD3Y4Z1</accession>
<dbReference type="EMBL" id="BSYO01000032">
    <property type="protein sequence ID" value="GMH27001.1"/>
    <property type="molecule type" value="Genomic_DNA"/>
</dbReference>
<protein>
    <submittedName>
        <fullName evidence="2">Uncharacterized protein</fullName>
    </submittedName>
</protein>
<evidence type="ECO:0000256" key="1">
    <source>
        <dbReference type="SAM" id="MobiDB-lite"/>
    </source>
</evidence>
<name>A0AAD3Y4Z1_NEPGR</name>
<reference evidence="2" key="1">
    <citation type="submission" date="2023-05" db="EMBL/GenBank/DDBJ databases">
        <title>Nepenthes gracilis genome sequencing.</title>
        <authorList>
            <person name="Fukushima K."/>
        </authorList>
    </citation>
    <scope>NUCLEOTIDE SEQUENCE</scope>
    <source>
        <strain evidence="2">SING2019-196</strain>
    </source>
</reference>
<comment type="caution">
    <text evidence="2">The sequence shown here is derived from an EMBL/GenBank/DDBJ whole genome shotgun (WGS) entry which is preliminary data.</text>
</comment>
<dbReference type="AlphaFoldDB" id="A0AAD3Y4Z1"/>
<sequence>MFLSISSGYSRRKPASPSRKERMQLGWGDSVCRSEASVGELSELCEVERLCYVGSIIFSSTKLNVGVMLCLVKLTFSRYQE</sequence>
<evidence type="ECO:0000313" key="3">
    <source>
        <dbReference type="Proteomes" id="UP001279734"/>
    </source>
</evidence>
<keyword evidence="3" id="KW-1185">Reference proteome</keyword>
<proteinExistence type="predicted"/>
<organism evidence="2 3">
    <name type="scientific">Nepenthes gracilis</name>
    <name type="common">Slender pitcher plant</name>
    <dbReference type="NCBI Taxonomy" id="150966"/>
    <lineage>
        <taxon>Eukaryota</taxon>
        <taxon>Viridiplantae</taxon>
        <taxon>Streptophyta</taxon>
        <taxon>Embryophyta</taxon>
        <taxon>Tracheophyta</taxon>
        <taxon>Spermatophyta</taxon>
        <taxon>Magnoliopsida</taxon>
        <taxon>eudicotyledons</taxon>
        <taxon>Gunneridae</taxon>
        <taxon>Pentapetalae</taxon>
        <taxon>Caryophyllales</taxon>
        <taxon>Nepenthaceae</taxon>
        <taxon>Nepenthes</taxon>
    </lineage>
</organism>
<feature type="region of interest" description="Disordered" evidence="1">
    <location>
        <begin position="1"/>
        <end position="22"/>
    </location>
</feature>
<evidence type="ECO:0000313" key="2">
    <source>
        <dbReference type="EMBL" id="GMH27001.1"/>
    </source>
</evidence>